<evidence type="ECO:0000313" key="2">
    <source>
        <dbReference type="EMBL" id="SFR15886.1"/>
    </source>
</evidence>
<dbReference type="EMBL" id="FOYM01000037">
    <property type="protein sequence ID" value="SFR15886.1"/>
    <property type="molecule type" value="Genomic_DNA"/>
</dbReference>
<dbReference type="STRING" id="39060.SAMN05660706_13726"/>
<evidence type="ECO:0000259" key="1">
    <source>
        <dbReference type="Pfam" id="PF09651"/>
    </source>
</evidence>
<gene>
    <name evidence="2" type="ORF">SAMN05660706_13726</name>
</gene>
<dbReference type="Pfam" id="PF09651">
    <property type="entry name" value="Cas_APE2256"/>
    <property type="match status" value="1"/>
</dbReference>
<dbReference type="AlphaFoldDB" id="A0A1I6EDQ1"/>
<evidence type="ECO:0000313" key="3">
    <source>
        <dbReference type="Proteomes" id="UP000199584"/>
    </source>
</evidence>
<protein>
    <submittedName>
        <fullName evidence="2">CRISPR-associated protein, APE2256 family</fullName>
    </submittedName>
</protein>
<keyword evidence="3" id="KW-1185">Reference proteome</keyword>
<organism evidence="2 3">
    <name type="scientific">Desulfoscipio geothermicus DSM 3669</name>
    <dbReference type="NCBI Taxonomy" id="1121426"/>
    <lineage>
        <taxon>Bacteria</taxon>
        <taxon>Bacillati</taxon>
        <taxon>Bacillota</taxon>
        <taxon>Clostridia</taxon>
        <taxon>Eubacteriales</taxon>
        <taxon>Desulfallaceae</taxon>
        <taxon>Desulfoscipio</taxon>
    </lineage>
</organism>
<dbReference type="RefSeq" id="WP_092487164.1">
    <property type="nucleotide sequence ID" value="NZ_FOYM01000037.1"/>
</dbReference>
<feature type="domain" description="CRISPR system ring nuclease SSO1393-like" evidence="1">
    <location>
        <begin position="61"/>
        <end position="195"/>
    </location>
</feature>
<dbReference type="OrthoDB" id="1803092at2"/>
<reference evidence="3" key="1">
    <citation type="submission" date="2016-10" db="EMBL/GenBank/DDBJ databases">
        <authorList>
            <person name="Varghese N."/>
            <person name="Submissions S."/>
        </authorList>
    </citation>
    <scope>NUCLEOTIDE SEQUENCE [LARGE SCALE GENOMIC DNA]</scope>
    <source>
        <strain evidence="3">DSM 3669</strain>
    </source>
</reference>
<accession>A0A1I6EDQ1</accession>
<sequence>MIKVITTVGTSLFNNYLESNRDIENPLKHFKNKPFREYRNLAPRARQVKEKVTPWAAKSIEASAEIKSLHKIQKKLAESLDVYLLATDTAISALAAEIIQDRFAGIKDFRVNFNLGHDVIGGLQVDNYRLFVKTGLPNLVKRIEKIADSYFGNVVFNIAGGYKGVIPYLTVMALINNCDIYYIFEESQSVIEIPKVPLEINYSVFAKYSEEIEQLENGIEKYAKEKNKNYVTFSELEKTGLVEQLEGDMAFLSPLGYIFLDKYRRNYFEFYCSDEVWEEINKQRDIQRILAEKFNEHIIRQSKTETKGVHRVYDDGNNPNRIYYFEYGDNVYIYKTFQDEEAAREFIKTPLKREEVIKNAKKRKWVLANV</sequence>
<proteinExistence type="predicted"/>
<name>A0A1I6EDQ1_9FIRM</name>
<dbReference type="Proteomes" id="UP000199584">
    <property type="component" value="Unassembled WGS sequence"/>
</dbReference>
<dbReference type="InterPro" id="IPR013442">
    <property type="entry name" value="SSO1393-like"/>
</dbReference>
<dbReference type="Gene3D" id="3.40.50.10770">
    <property type="entry name" value="Hypothetical protein VC1899 like domain (Restriction endonuclease-like)"/>
    <property type="match status" value="1"/>
</dbReference>